<dbReference type="Gene3D" id="3.30.565.10">
    <property type="entry name" value="Histidine kinase-like ATPase, C-terminal domain"/>
    <property type="match status" value="1"/>
</dbReference>
<keyword evidence="6" id="KW-0067">ATP-binding</keyword>
<dbReference type="InterPro" id="IPR005467">
    <property type="entry name" value="His_kinase_dom"/>
</dbReference>
<dbReference type="SMART" id="SM00387">
    <property type="entry name" value="HATPase_c"/>
    <property type="match status" value="1"/>
</dbReference>
<proteinExistence type="predicted"/>
<sequence>MGERAQKWSLSSRLNVIIAGIVALAMLLFTALSTLLVTDSERRSLVNKTEALAQQLSVQASNYPLTSEHTEYLFSGLSAHDFLEHVHLYAVREDERYPVLIKNYATSGRTILAEQSERIENLPTYQFALDHLEIAQPIFNENELSGYIYVRTSLEQVQSAHRRHIFISIAAFIVVLISVSLSVRFFVRTLESTLLRFSRTIAKASQDHSFDIEQERDIPEELIDVQLQIKRLLEKYRHEKRYAEHSALQAQRANEELEAEVAERTQSLSEVNKKLTHALETLHSHQRQNLEHDKMASLESLIAGISRELNTPLDASVTATVKAQEQQKQIVRALQKKEITESQLSTYLDESANNLDAILHSLNRCSNLIQHFQEMAMLNRNDTPKKITLSAFSQRLQHSIIQERGLPQHIQVRFHCAPENAVVSLKTLVLERVILEIIDNAVVHASIKNNAKAVQPLLINISIVVVDEFLHIEINDNGVGIPPDLKQAIFQPFTTTRRAQGAIGIGLYQVFNWVTQLLDGEISCASTPYISHEDEIEHGSTFTIKIPILNN</sequence>
<evidence type="ECO:0000256" key="7">
    <source>
        <dbReference type="ARBA" id="ARBA00023012"/>
    </source>
</evidence>
<dbReference type="Pfam" id="PF02518">
    <property type="entry name" value="HATPase_c"/>
    <property type="match status" value="1"/>
</dbReference>
<comment type="catalytic activity">
    <reaction evidence="1">
        <text>ATP + protein L-histidine = ADP + protein N-phospho-L-histidine.</text>
        <dbReference type="EC" id="2.7.13.3"/>
    </reaction>
</comment>
<dbReference type="CDD" id="cd00075">
    <property type="entry name" value="HATPase"/>
    <property type="match status" value="1"/>
</dbReference>
<keyword evidence="4" id="KW-0547">Nucleotide-binding</keyword>
<dbReference type="AlphaFoldDB" id="A0A432WUL0"/>
<dbReference type="InterPro" id="IPR003594">
    <property type="entry name" value="HATPase_dom"/>
</dbReference>
<comment type="caution">
    <text evidence="11">The sequence shown here is derived from an EMBL/GenBank/DDBJ whole genome shotgun (WGS) entry which is preliminary data.</text>
</comment>
<dbReference type="InterPro" id="IPR004358">
    <property type="entry name" value="Sig_transdc_His_kin-like_C"/>
</dbReference>
<dbReference type="OrthoDB" id="2521613at2"/>
<evidence type="ECO:0000313" key="11">
    <source>
        <dbReference type="EMBL" id="RUO37461.1"/>
    </source>
</evidence>
<dbReference type="GO" id="GO:0030295">
    <property type="term" value="F:protein kinase activator activity"/>
    <property type="evidence" value="ECO:0007669"/>
    <property type="project" value="TreeGrafter"/>
</dbReference>
<evidence type="ECO:0000256" key="1">
    <source>
        <dbReference type="ARBA" id="ARBA00000085"/>
    </source>
</evidence>
<organism evidence="11 12">
    <name type="scientific">Aliidiomarina shirensis</name>
    <dbReference type="NCBI Taxonomy" id="1048642"/>
    <lineage>
        <taxon>Bacteria</taxon>
        <taxon>Pseudomonadati</taxon>
        <taxon>Pseudomonadota</taxon>
        <taxon>Gammaproteobacteria</taxon>
        <taxon>Alteromonadales</taxon>
        <taxon>Idiomarinaceae</taxon>
        <taxon>Aliidiomarina</taxon>
    </lineage>
</organism>
<dbReference type="GO" id="GO:0007234">
    <property type="term" value="P:osmosensory signaling via phosphorelay pathway"/>
    <property type="evidence" value="ECO:0007669"/>
    <property type="project" value="TreeGrafter"/>
</dbReference>
<protein>
    <recommendedName>
        <fullName evidence="2">histidine kinase</fullName>
        <ecNumber evidence="2">2.7.13.3</ecNumber>
    </recommendedName>
</protein>
<evidence type="ECO:0000256" key="8">
    <source>
        <dbReference type="SAM" id="Coils"/>
    </source>
</evidence>
<dbReference type="EC" id="2.7.13.3" evidence="2"/>
<keyword evidence="9" id="KW-0472">Membrane</keyword>
<keyword evidence="7" id="KW-0902">Two-component regulatory system</keyword>
<dbReference type="SUPFAM" id="SSF55874">
    <property type="entry name" value="ATPase domain of HSP90 chaperone/DNA topoisomerase II/histidine kinase"/>
    <property type="match status" value="1"/>
</dbReference>
<dbReference type="InterPro" id="IPR036890">
    <property type="entry name" value="HATPase_C_sf"/>
</dbReference>
<keyword evidence="3" id="KW-0808">Transferase</keyword>
<accession>A0A432WUL0</accession>
<name>A0A432WUL0_9GAMM</name>
<evidence type="ECO:0000256" key="4">
    <source>
        <dbReference type="ARBA" id="ARBA00022741"/>
    </source>
</evidence>
<evidence type="ECO:0000256" key="2">
    <source>
        <dbReference type="ARBA" id="ARBA00012438"/>
    </source>
</evidence>
<feature type="transmembrane region" description="Helical" evidence="9">
    <location>
        <begin position="16"/>
        <end position="38"/>
    </location>
</feature>
<dbReference type="InterPro" id="IPR050351">
    <property type="entry name" value="BphY/WalK/GraS-like"/>
</dbReference>
<evidence type="ECO:0000256" key="5">
    <source>
        <dbReference type="ARBA" id="ARBA00022777"/>
    </source>
</evidence>
<dbReference type="GO" id="GO:0000156">
    <property type="term" value="F:phosphorelay response regulator activity"/>
    <property type="evidence" value="ECO:0007669"/>
    <property type="project" value="TreeGrafter"/>
</dbReference>
<evidence type="ECO:0000256" key="9">
    <source>
        <dbReference type="SAM" id="Phobius"/>
    </source>
</evidence>
<dbReference type="Proteomes" id="UP000286934">
    <property type="component" value="Unassembled WGS sequence"/>
</dbReference>
<evidence type="ECO:0000259" key="10">
    <source>
        <dbReference type="PROSITE" id="PS50109"/>
    </source>
</evidence>
<keyword evidence="5" id="KW-0418">Kinase</keyword>
<keyword evidence="12" id="KW-1185">Reference proteome</keyword>
<dbReference type="PANTHER" id="PTHR42878:SF7">
    <property type="entry name" value="SENSOR HISTIDINE KINASE GLRK"/>
    <property type="match status" value="1"/>
</dbReference>
<feature type="coiled-coil region" evidence="8">
    <location>
        <begin position="240"/>
        <end position="274"/>
    </location>
</feature>
<feature type="domain" description="Histidine kinase" evidence="10">
    <location>
        <begin position="304"/>
        <end position="550"/>
    </location>
</feature>
<dbReference type="PRINTS" id="PR00344">
    <property type="entry name" value="BCTRLSENSOR"/>
</dbReference>
<evidence type="ECO:0000256" key="3">
    <source>
        <dbReference type="ARBA" id="ARBA00022679"/>
    </source>
</evidence>
<dbReference type="GO" id="GO:0004673">
    <property type="term" value="F:protein histidine kinase activity"/>
    <property type="evidence" value="ECO:0007669"/>
    <property type="project" value="UniProtKB-EC"/>
</dbReference>
<feature type="transmembrane region" description="Helical" evidence="9">
    <location>
        <begin position="165"/>
        <end position="187"/>
    </location>
</feature>
<keyword evidence="8" id="KW-0175">Coiled coil</keyword>
<dbReference type="RefSeq" id="WP_126806719.1">
    <property type="nucleotide sequence ID" value="NZ_PIPP01000002.1"/>
</dbReference>
<dbReference type="EMBL" id="PIPP01000002">
    <property type="protein sequence ID" value="RUO37461.1"/>
    <property type="molecule type" value="Genomic_DNA"/>
</dbReference>
<keyword evidence="9" id="KW-0812">Transmembrane</keyword>
<keyword evidence="9" id="KW-1133">Transmembrane helix</keyword>
<reference evidence="12" key="1">
    <citation type="journal article" date="2018" name="Front. Microbiol.">
        <title>Genome-Based Analysis Reveals the Taxonomy and Diversity of the Family Idiomarinaceae.</title>
        <authorList>
            <person name="Liu Y."/>
            <person name="Lai Q."/>
            <person name="Shao Z."/>
        </authorList>
    </citation>
    <scope>NUCLEOTIDE SEQUENCE [LARGE SCALE GENOMIC DNA]</scope>
    <source>
        <strain evidence="12">AIS</strain>
    </source>
</reference>
<evidence type="ECO:0000256" key="6">
    <source>
        <dbReference type="ARBA" id="ARBA00022840"/>
    </source>
</evidence>
<dbReference type="PROSITE" id="PS50109">
    <property type="entry name" value="HIS_KIN"/>
    <property type="match status" value="1"/>
</dbReference>
<gene>
    <name evidence="11" type="ORF">CWE13_05750</name>
</gene>
<evidence type="ECO:0000313" key="12">
    <source>
        <dbReference type="Proteomes" id="UP000286934"/>
    </source>
</evidence>
<dbReference type="Gene3D" id="1.10.287.130">
    <property type="match status" value="1"/>
</dbReference>
<dbReference type="GO" id="GO:0005524">
    <property type="term" value="F:ATP binding"/>
    <property type="evidence" value="ECO:0007669"/>
    <property type="project" value="UniProtKB-KW"/>
</dbReference>
<dbReference type="PANTHER" id="PTHR42878">
    <property type="entry name" value="TWO-COMPONENT HISTIDINE KINASE"/>
    <property type="match status" value="1"/>
</dbReference>